<feature type="compositionally biased region" description="Polar residues" evidence="11">
    <location>
        <begin position="42"/>
        <end position="54"/>
    </location>
</feature>
<keyword evidence="3 9" id="KW-0547">Nucleotide-binding</keyword>
<evidence type="ECO:0000313" key="13">
    <source>
        <dbReference type="Proteomes" id="UP000094455"/>
    </source>
</evidence>
<accession>A0A1E3NHV3</accession>
<evidence type="ECO:0000256" key="4">
    <source>
        <dbReference type="ARBA" id="ARBA00022842"/>
    </source>
</evidence>
<dbReference type="SUPFAM" id="SSF52540">
    <property type="entry name" value="P-loop containing nucleoside triphosphate hydrolases"/>
    <property type="match status" value="1"/>
</dbReference>
<keyword evidence="5 9" id="KW-0342">GTP-binding</keyword>
<dbReference type="PANTHER" id="PTHR10218:SF369">
    <property type="entry name" value="GUANINE NUCLEOTIDE-BINDING PROTEIN ALPHA-2 SUBUNIT"/>
    <property type="match status" value="1"/>
</dbReference>
<evidence type="ECO:0000313" key="12">
    <source>
        <dbReference type="EMBL" id="ODQ45709.1"/>
    </source>
</evidence>
<keyword evidence="13" id="KW-1185">Reference proteome</keyword>
<evidence type="ECO:0000256" key="6">
    <source>
        <dbReference type="ARBA" id="ARBA00023139"/>
    </source>
</evidence>
<feature type="binding site" evidence="9">
    <location>
        <begin position="298"/>
        <end position="304"/>
    </location>
    <ligand>
        <name>GTP</name>
        <dbReference type="ChEBI" id="CHEBI:37565"/>
    </ligand>
</feature>
<dbReference type="GO" id="GO:0046872">
    <property type="term" value="F:metal ion binding"/>
    <property type="evidence" value="ECO:0007669"/>
    <property type="project" value="UniProtKB-KW"/>
</dbReference>
<name>A0A1E3NHV3_9ASCO</name>
<dbReference type="Pfam" id="PF00503">
    <property type="entry name" value="G-alpha"/>
    <property type="match status" value="1"/>
</dbReference>
<dbReference type="Gene3D" id="1.10.400.10">
    <property type="entry name" value="GI Alpha 1, domain 2-like"/>
    <property type="match status" value="1"/>
</dbReference>
<sequence length="477" mass="52936">MGICGSKENSAPVERKSQPVAAVRKNTSGDTTDTSGKGTTRDVVSSSAGSQEQTGIAAAATPAGKSDAHTNSQVPAPTTPTPTPTQAQTQTPAATTTPQTQPHTQTPAQGLPQQRQPSNSSSKLKSKQTLQTVNENVESKNTKCLTKPKTQAKVLLLGAGESGKSTILKQIKIIHQNGFTESEKLVYKPFVFQNICEAAKCIANALKEYDLISELVNVTSDDLEFIVNYEVPFEADNTEPLNPRVADIIDQLTADPTVTELFKNPDYDFYILDSAGYFFENLERIRQADYLPSVTDILRTRKQTSGIFDTKFQMEDLDIHLYDVGGQRSERKKWIHCFDNVTAIIFCVALSEYDQTLLESPTKNRLEESLNLFESVVNSMWFRRTAVILCLNKIDVFIEKLPHSPMEKYFPDYVGGANVNKAVKYILWRFKQLNRANLNLVPYVTQATDTNNIKLAFAIVRETILHNNLLDSGIITS</sequence>
<protein>
    <recommendedName>
        <fullName evidence="14">Guanine nucleotide-binding protein alpha-2 subunit</fullName>
    </recommendedName>
</protein>
<evidence type="ECO:0000256" key="9">
    <source>
        <dbReference type="PIRSR" id="PIRSR601019-1"/>
    </source>
</evidence>
<evidence type="ECO:0000256" key="10">
    <source>
        <dbReference type="PIRSR" id="PIRSR601019-2"/>
    </source>
</evidence>
<reference evidence="12 13" key="1">
    <citation type="journal article" date="2016" name="Proc. Natl. Acad. Sci. U.S.A.">
        <title>Comparative genomics of biotechnologically important yeasts.</title>
        <authorList>
            <person name="Riley R."/>
            <person name="Haridas S."/>
            <person name="Wolfe K.H."/>
            <person name="Lopes M.R."/>
            <person name="Hittinger C.T."/>
            <person name="Goeker M."/>
            <person name="Salamov A.A."/>
            <person name="Wisecaver J.H."/>
            <person name="Long T.M."/>
            <person name="Calvey C.H."/>
            <person name="Aerts A.L."/>
            <person name="Barry K.W."/>
            <person name="Choi C."/>
            <person name="Clum A."/>
            <person name="Coughlan A.Y."/>
            <person name="Deshpande S."/>
            <person name="Douglass A.P."/>
            <person name="Hanson S.J."/>
            <person name="Klenk H.-P."/>
            <person name="LaButti K.M."/>
            <person name="Lapidus A."/>
            <person name="Lindquist E.A."/>
            <person name="Lipzen A.M."/>
            <person name="Meier-Kolthoff J.P."/>
            <person name="Ohm R.A."/>
            <person name="Otillar R.P."/>
            <person name="Pangilinan J.L."/>
            <person name="Peng Y."/>
            <person name="Rokas A."/>
            <person name="Rosa C.A."/>
            <person name="Scheuner C."/>
            <person name="Sibirny A.A."/>
            <person name="Slot J.C."/>
            <person name="Stielow J.B."/>
            <person name="Sun H."/>
            <person name="Kurtzman C.P."/>
            <person name="Blackwell M."/>
            <person name="Grigoriev I.V."/>
            <person name="Jeffries T.W."/>
        </authorList>
    </citation>
    <scope>NUCLEOTIDE SEQUENCE [LARGE SCALE GENOMIC DNA]</scope>
    <source>
        <strain evidence="12 13">NRRL Y-2026</strain>
    </source>
</reference>
<dbReference type="PRINTS" id="PR00318">
    <property type="entry name" value="GPROTEINA"/>
</dbReference>
<feature type="compositionally biased region" description="Low complexity" evidence="11">
    <location>
        <begin position="28"/>
        <end position="38"/>
    </location>
</feature>
<dbReference type="GO" id="GO:0007124">
    <property type="term" value="P:pseudohyphal growth"/>
    <property type="evidence" value="ECO:0007669"/>
    <property type="project" value="EnsemblFungi"/>
</dbReference>
<dbReference type="AlphaFoldDB" id="A0A1E3NHV3"/>
<evidence type="ECO:0000256" key="2">
    <source>
        <dbReference type="ARBA" id="ARBA00022723"/>
    </source>
</evidence>
<dbReference type="FunFam" id="3.40.50.300:FF:000692">
    <property type="entry name" value="Guanine nucleotide-binding protein subunit alpha"/>
    <property type="match status" value="1"/>
</dbReference>
<gene>
    <name evidence="12" type="ORF">PICMEDRAFT_17000</name>
</gene>
<dbReference type="GeneID" id="30178110"/>
<keyword evidence="8" id="KW-0449">Lipoprotein</keyword>
<feature type="binding site" evidence="10">
    <location>
        <position position="304"/>
    </location>
    <ligand>
        <name>Mg(2+)</name>
        <dbReference type="ChEBI" id="CHEBI:18420"/>
    </ligand>
</feature>
<dbReference type="EMBL" id="KV454004">
    <property type="protein sequence ID" value="ODQ45709.1"/>
    <property type="molecule type" value="Genomic_DNA"/>
</dbReference>
<dbReference type="CDD" id="cd00066">
    <property type="entry name" value="G-alpha"/>
    <property type="match status" value="1"/>
</dbReference>
<evidence type="ECO:0000256" key="8">
    <source>
        <dbReference type="ARBA" id="ARBA00023288"/>
    </source>
</evidence>
<dbReference type="OrthoDB" id="5817230at2759"/>
<keyword evidence="4 10" id="KW-0460">Magnesium</keyword>
<dbReference type="GO" id="GO:0001403">
    <property type="term" value="P:invasive growth in response to glucose limitation"/>
    <property type="evidence" value="ECO:0007669"/>
    <property type="project" value="EnsemblFungi"/>
</dbReference>
<evidence type="ECO:0000256" key="5">
    <source>
        <dbReference type="ARBA" id="ARBA00023134"/>
    </source>
</evidence>
<keyword evidence="2 10" id="KW-0479">Metal-binding</keyword>
<dbReference type="GO" id="GO:0007189">
    <property type="term" value="P:adenylate cyclase-activating G protein-coupled receptor signaling pathway"/>
    <property type="evidence" value="ECO:0007669"/>
    <property type="project" value="EnsemblFungi"/>
</dbReference>
<dbReference type="RefSeq" id="XP_019016822.1">
    <property type="nucleotide sequence ID" value="XM_019161423.1"/>
</dbReference>
<dbReference type="PRINTS" id="PR01241">
    <property type="entry name" value="GPROTEINAFNG"/>
</dbReference>
<dbReference type="Gene3D" id="3.40.50.300">
    <property type="entry name" value="P-loop containing nucleotide triphosphate hydrolases"/>
    <property type="match status" value="1"/>
</dbReference>
<keyword evidence="7" id="KW-0807">Transducer</keyword>
<feature type="compositionally biased region" description="Low complexity" evidence="11">
    <location>
        <begin position="84"/>
        <end position="109"/>
    </location>
</feature>
<evidence type="ECO:0000256" key="3">
    <source>
        <dbReference type="ARBA" id="ARBA00022741"/>
    </source>
</evidence>
<dbReference type="GO" id="GO:0010255">
    <property type="term" value="P:glucose mediated signaling pathway"/>
    <property type="evidence" value="ECO:0007669"/>
    <property type="project" value="EnsemblFungi"/>
</dbReference>
<evidence type="ECO:0000256" key="7">
    <source>
        <dbReference type="ARBA" id="ARBA00023224"/>
    </source>
</evidence>
<feature type="binding site" evidence="9">
    <location>
        <begin position="392"/>
        <end position="395"/>
    </location>
    <ligand>
        <name>GTP</name>
        <dbReference type="ChEBI" id="CHEBI:37565"/>
    </ligand>
</feature>
<dbReference type="GO" id="GO:0001664">
    <property type="term" value="F:G protein-coupled receptor binding"/>
    <property type="evidence" value="ECO:0007669"/>
    <property type="project" value="InterPro"/>
</dbReference>
<dbReference type="PROSITE" id="PS51882">
    <property type="entry name" value="G_ALPHA"/>
    <property type="match status" value="1"/>
</dbReference>
<dbReference type="GO" id="GO:0005525">
    <property type="term" value="F:GTP binding"/>
    <property type="evidence" value="ECO:0007669"/>
    <property type="project" value="UniProtKB-KW"/>
</dbReference>
<organism evidence="12 13">
    <name type="scientific">Pichia membranifaciens NRRL Y-2026</name>
    <dbReference type="NCBI Taxonomy" id="763406"/>
    <lineage>
        <taxon>Eukaryota</taxon>
        <taxon>Fungi</taxon>
        <taxon>Dikarya</taxon>
        <taxon>Ascomycota</taxon>
        <taxon>Saccharomycotina</taxon>
        <taxon>Pichiomycetes</taxon>
        <taxon>Pichiales</taxon>
        <taxon>Pichiaceae</taxon>
        <taxon>Pichia</taxon>
    </lineage>
</organism>
<feature type="binding site" evidence="10">
    <location>
        <position position="165"/>
    </location>
    <ligand>
        <name>Mg(2+)</name>
        <dbReference type="ChEBI" id="CHEBI:18420"/>
    </ligand>
</feature>
<feature type="binding site" evidence="9">
    <location>
        <begin position="323"/>
        <end position="327"/>
    </location>
    <ligand>
        <name>GTP</name>
        <dbReference type="ChEBI" id="CHEBI:37565"/>
    </ligand>
</feature>
<dbReference type="PANTHER" id="PTHR10218">
    <property type="entry name" value="GTP-BINDING PROTEIN ALPHA SUBUNIT"/>
    <property type="match status" value="1"/>
</dbReference>
<evidence type="ECO:0000256" key="11">
    <source>
        <dbReference type="SAM" id="MobiDB-lite"/>
    </source>
</evidence>
<dbReference type="InterPro" id="IPR011025">
    <property type="entry name" value="GproteinA_insert"/>
</dbReference>
<dbReference type="GO" id="GO:0005737">
    <property type="term" value="C:cytoplasm"/>
    <property type="evidence" value="ECO:0007669"/>
    <property type="project" value="EnsemblFungi"/>
</dbReference>
<dbReference type="FunFam" id="3.40.50.300:FF:000181">
    <property type="entry name" value="Guanine nucleotide-binding protein subunit alpha"/>
    <property type="match status" value="1"/>
</dbReference>
<dbReference type="GO" id="GO:0003924">
    <property type="term" value="F:GTPase activity"/>
    <property type="evidence" value="ECO:0007669"/>
    <property type="project" value="EnsemblFungi"/>
</dbReference>
<evidence type="ECO:0008006" key="14">
    <source>
        <dbReference type="Google" id="ProtNLM"/>
    </source>
</evidence>
<dbReference type="Proteomes" id="UP000094455">
    <property type="component" value="Unassembled WGS sequence"/>
</dbReference>
<proteinExistence type="predicted"/>
<dbReference type="STRING" id="763406.A0A1E3NHV3"/>
<dbReference type="GO" id="GO:0005834">
    <property type="term" value="C:heterotrimeric G-protein complex"/>
    <property type="evidence" value="ECO:0007669"/>
    <property type="project" value="InterPro"/>
</dbReference>
<dbReference type="InterPro" id="IPR002975">
    <property type="entry name" value="Fungi_Gprotein_alpha"/>
</dbReference>
<dbReference type="GO" id="GO:0030437">
    <property type="term" value="P:ascospore formation"/>
    <property type="evidence" value="ECO:0007669"/>
    <property type="project" value="EnsemblFungi"/>
</dbReference>
<feature type="compositionally biased region" description="Low complexity" evidence="11">
    <location>
        <begin position="120"/>
        <end position="132"/>
    </location>
</feature>
<dbReference type="SMART" id="SM00275">
    <property type="entry name" value="G_alpha"/>
    <property type="match status" value="1"/>
</dbReference>
<keyword evidence="6" id="KW-0564">Palmitate</keyword>
<dbReference type="SUPFAM" id="SSF47895">
    <property type="entry name" value="Transducin (alpha subunit), insertion domain"/>
    <property type="match status" value="1"/>
</dbReference>
<dbReference type="InterPro" id="IPR027417">
    <property type="entry name" value="P-loop_NTPase"/>
</dbReference>
<keyword evidence="1" id="KW-0519">Myristate</keyword>
<evidence type="ECO:0000256" key="1">
    <source>
        <dbReference type="ARBA" id="ARBA00022707"/>
    </source>
</evidence>
<feature type="binding site" evidence="9">
    <location>
        <position position="447"/>
    </location>
    <ligand>
        <name>GTP</name>
        <dbReference type="ChEBI" id="CHEBI:37565"/>
    </ligand>
</feature>
<feature type="binding site" evidence="9">
    <location>
        <begin position="161"/>
        <end position="166"/>
    </location>
    <ligand>
        <name>GTP</name>
        <dbReference type="ChEBI" id="CHEBI:37565"/>
    </ligand>
</feature>
<dbReference type="InterPro" id="IPR001019">
    <property type="entry name" value="Gprotein_alpha_su"/>
</dbReference>
<dbReference type="GO" id="GO:0031683">
    <property type="term" value="F:G-protein beta/gamma-subunit complex binding"/>
    <property type="evidence" value="ECO:0007669"/>
    <property type="project" value="InterPro"/>
</dbReference>
<feature type="region of interest" description="Disordered" evidence="11">
    <location>
        <begin position="1"/>
        <end position="132"/>
    </location>
</feature>
<feature type="binding site" evidence="9">
    <location>
        <begin position="273"/>
        <end position="274"/>
    </location>
    <ligand>
        <name>GTP</name>
        <dbReference type="ChEBI" id="CHEBI:37565"/>
    </ligand>
</feature>